<reference evidence="1" key="1">
    <citation type="submission" date="2023-08" db="EMBL/GenBank/DDBJ databases">
        <title>Reference Genome Resource for the Citrus Pathogen Phytophthora citrophthora.</title>
        <authorList>
            <person name="Moller H."/>
            <person name="Coetzee B."/>
            <person name="Rose L.J."/>
            <person name="Van Niekerk J.M."/>
        </authorList>
    </citation>
    <scope>NUCLEOTIDE SEQUENCE</scope>
    <source>
        <strain evidence="1">STE-U-9442</strain>
    </source>
</reference>
<protein>
    <submittedName>
        <fullName evidence="1">Uncharacterized protein</fullName>
    </submittedName>
</protein>
<organism evidence="1 2">
    <name type="scientific">Phytophthora citrophthora</name>
    <dbReference type="NCBI Taxonomy" id="4793"/>
    <lineage>
        <taxon>Eukaryota</taxon>
        <taxon>Sar</taxon>
        <taxon>Stramenopiles</taxon>
        <taxon>Oomycota</taxon>
        <taxon>Peronosporomycetes</taxon>
        <taxon>Peronosporales</taxon>
        <taxon>Peronosporaceae</taxon>
        <taxon>Phytophthora</taxon>
    </lineage>
</organism>
<name>A0AAD9GYN2_9STRA</name>
<evidence type="ECO:0000313" key="1">
    <source>
        <dbReference type="EMBL" id="KAK1947029.1"/>
    </source>
</evidence>
<accession>A0AAD9GYN2</accession>
<proteinExistence type="predicted"/>
<dbReference type="AlphaFoldDB" id="A0AAD9GYN2"/>
<gene>
    <name evidence="1" type="ORF">P3T76_001039</name>
</gene>
<keyword evidence="2" id="KW-1185">Reference proteome</keyword>
<evidence type="ECO:0000313" key="2">
    <source>
        <dbReference type="Proteomes" id="UP001259832"/>
    </source>
</evidence>
<comment type="caution">
    <text evidence="1">The sequence shown here is derived from an EMBL/GenBank/DDBJ whole genome shotgun (WGS) entry which is preliminary data.</text>
</comment>
<dbReference type="Proteomes" id="UP001259832">
    <property type="component" value="Unassembled WGS sequence"/>
</dbReference>
<sequence>MPRVLHKKTNSSAADWRIRVECGAIRPRAAVYDLAGIFSAYVVQKATETAPKKQWSSNCDATGWSCGMR</sequence>
<dbReference type="EMBL" id="JASMQC010000002">
    <property type="protein sequence ID" value="KAK1947029.1"/>
    <property type="molecule type" value="Genomic_DNA"/>
</dbReference>